<reference evidence="3" key="1">
    <citation type="submission" date="2023-01" db="EMBL/GenBank/DDBJ databases">
        <title>Biogeochemical cycle of methane in antarctic sediments.</title>
        <authorList>
            <person name="Roldan D.M."/>
            <person name="Menes R.J."/>
        </authorList>
    </citation>
    <scope>NUCLEOTIDE SEQUENCE [LARGE SCALE GENOMIC DNA]</scope>
    <source>
        <strain evidence="3">K-2018 MAG008</strain>
    </source>
</reference>
<evidence type="ECO:0000259" key="2">
    <source>
        <dbReference type="Pfam" id="PF11141"/>
    </source>
</evidence>
<proteinExistence type="predicted"/>
<dbReference type="AlphaFoldDB" id="A0AA43TLQ4"/>
<evidence type="ECO:0000256" key="1">
    <source>
        <dbReference type="SAM" id="Phobius"/>
    </source>
</evidence>
<feature type="domain" description="DUF2914" evidence="2">
    <location>
        <begin position="193"/>
        <end position="252"/>
    </location>
</feature>
<dbReference type="InterPro" id="IPR022606">
    <property type="entry name" value="DUF2914"/>
</dbReference>
<name>A0AA43TLQ4_9GAMM</name>
<keyword evidence="1" id="KW-0812">Transmembrane</keyword>
<evidence type="ECO:0000313" key="3">
    <source>
        <dbReference type="EMBL" id="MDI1232496.1"/>
    </source>
</evidence>
<gene>
    <name evidence="3" type="ORF">PSU93_15260</name>
</gene>
<evidence type="ECO:0000313" key="4">
    <source>
        <dbReference type="Proteomes" id="UP001160519"/>
    </source>
</evidence>
<organism evidence="3 4">
    <name type="scientific">Candidatus Methylobacter titanis</name>
    <dbReference type="NCBI Taxonomy" id="3053457"/>
    <lineage>
        <taxon>Bacteria</taxon>
        <taxon>Pseudomonadati</taxon>
        <taxon>Pseudomonadota</taxon>
        <taxon>Gammaproteobacteria</taxon>
        <taxon>Methylococcales</taxon>
        <taxon>Methylococcaceae</taxon>
        <taxon>Methylobacter</taxon>
    </lineage>
</organism>
<sequence length="253" mass="28901">MTDKRNIVIQVKYPISGKAAVDLAPKMITEWNIKRILLAASMLVLILVSLFYIINKDTQNIDPDNIAMIVNATEKQLAPQVGFNEAETKNLDISTQGIAKNNLLAKSSKEPNKSSQQAAEIPVKKIIKEQPNKKVIKELESSKVNTNEVRAVLTYEINNKEPVGEIVKTINISKKKPIWVYYFTELKEMKGSKVYHEWLKDGVVDTRRALIISGNRWRTSSRKLFSDAEKGNWTVRLFDKNDRLLNEKNFKVE</sequence>
<keyword evidence="4" id="KW-1185">Reference proteome</keyword>
<protein>
    <submittedName>
        <fullName evidence="3">DUF2914 domain-containing protein</fullName>
    </submittedName>
</protein>
<comment type="caution">
    <text evidence="3">The sequence shown here is derived from an EMBL/GenBank/DDBJ whole genome shotgun (WGS) entry which is preliminary data.</text>
</comment>
<dbReference type="EMBL" id="JAQSDF010000094">
    <property type="protein sequence ID" value="MDI1232496.1"/>
    <property type="molecule type" value="Genomic_DNA"/>
</dbReference>
<keyword evidence="1" id="KW-1133">Transmembrane helix</keyword>
<feature type="transmembrane region" description="Helical" evidence="1">
    <location>
        <begin position="36"/>
        <end position="54"/>
    </location>
</feature>
<dbReference type="Proteomes" id="UP001160519">
    <property type="component" value="Unassembled WGS sequence"/>
</dbReference>
<keyword evidence="1" id="KW-0472">Membrane</keyword>
<dbReference type="Pfam" id="PF11141">
    <property type="entry name" value="DUF2914"/>
    <property type="match status" value="1"/>
</dbReference>
<accession>A0AA43TLQ4</accession>